<reference evidence="2 3" key="1">
    <citation type="journal article" date="2013" name="Curr. Biol.">
        <title>The Genome of the Foraminiferan Reticulomyxa filosa.</title>
        <authorList>
            <person name="Glockner G."/>
            <person name="Hulsmann N."/>
            <person name="Schleicher M."/>
            <person name="Noegel A.A."/>
            <person name="Eichinger L."/>
            <person name="Gallinger C."/>
            <person name="Pawlowski J."/>
            <person name="Sierra R."/>
            <person name="Euteneuer U."/>
            <person name="Pillet L."/>
            <person name="Moustafa A."/>
            <person name="Platzer M."/>
            <person name="Groth M."/>
            <person name="Szafranski K."/>
            <person name="Schliwa M."/>
        </authorList>
    </citation>
    <scope>NUCLEOTIDE SEQUENCE [LARGE SCALE GENOMIC DNA]</scope>
</reference>
<organism evidence="2 3">
    <name type="scientific">Reticulomyxa filosa</name>
    <dbReference type="NCBI Taxonomy" id="46433"/>
    <lineage>
        <taxon>Eukaryota</taxon>
        <taxon>Sar</taxon>
        <taxon>Rhizaria</taxon>
        <taxon>Retaria</taxon>
        <taxon>Foraminifera</taxon>
        <taxon>Monothalamids</taxon>
        <taxon>Reticulomyxidae</taxon>
        <taxon>Reticulomyxa</taxon>
    </lineage>
</organism>
<dbReference type="Proteomes" id="UP000023152">
    <property type="component" value="Unassembled WGS sequence"/>
</dbReference>
<proteinExistence type="predicted"/>
<name>X6P084_RETFI</name>
<sequence>MLHSFSLYSKSSDKEFCRLVLPMNYPRANPQMSLQEYVSLVEKSDRSPYMLFLLGKGGSFLGYYNDNDVNVVVKDGEKKESLKQLEFPNCKKFLEVEQSPPKFGQKKVISKTKTKSQPQSKFRQQDSMNSYYNHLGHKIRKFVHSKPYVPIENPQLNIGFVASKR</sequence>
<feature type="non-terminal residue" evidence="2">
    <location>
        <position position="165"/>
    </location>
</feature>
<evidence type="ECO:0000256" key="1">
    <source>
        <dbReference type="SAM" id="MobiDB-lite"/>
    </source>
</evidence>
<dbReference type="AlphaFoldDB" id="X6P084"/>
<keyword evidence="3" id="KW-1185">Reference proteome</keyword>
<protein>
    <submittedName>
        <fullName evidence="2">Uncharacterized protein</fullName>
    </submittedName>
</protein>
<evidence type="ECO:0000313" key="3">
    <source>
        <dbReference type="Proteomes" id="UP000023152"/>
    </source>
</evidence>
<comment type="caution">
    <text evidence="2">The sequence shown here is derived from an EMBL/GenBank/DDBJ whole genome shotgun (WGS) entry which is preliminary data.</text>
</comment>
<feature type="compositionally biased region" description="Basic residues" evidence="1">
    <location>
        <begin position="105"/>
        <end position="114"/>
    </location>
</feature>
<evidence type="ECO:0000313" key="2">
    <source>
        <dbReference type="EMBL" id="ETO31484.1"/>
    </source>
</evidence>
<dbReference type="EMBL" id="ASPP01004898">
    <property type="protein sequence ID" value="ETO31484.1"/>
    <property type="molecule type" value="Genomic_DNA"/>
</dbReference>
<accession>X6P084</accession>
<gene>
    <name evidence="2" type="ORF">RFI_05636</name>
</gene>
<feature type="region of interest" description="Disordered" evidence="1">
    <location>
        <begin position="105"/>
        <end position="126"/>
    </location>
</feature>